<dbReference type="GO" id="GO:0033204">
    <property type="term" value="F:ribonuclease P RNA binding"/>
    <property type="evidence" value="ECO:0007669"/>
    <property type="project" value="TreeGrafter"/>
</dbReference>
<evidence type="ECO:0000256" key="1">
    <source>
        <dbReference type="ARBA" id="ARBA00010800"/>
    </source>
</evidence>
<evidence type="ECO:0000313" key="4">
    <source>
        <dbReference type="EMBL" id="CAL4773888.1"/>
    </source>
</evidence>
<dbReference type="EMBL" id="CAMXCT030001093">
    <property type="protein sequence ID" value="CAL4773888.1"/>
    <property type="molecule type" value="Genomic_DNA"/>
</dbReference>
<reference evidence="4 5" key="2">
    <citation type="submission" date="2024-05" db="EMBL/GenBank/DDBJ databases">
        <authorList>
            <person name="Chen Y."/>
            <person name="Shah S."/>
            <person name="Dougan E. K."/>
            <person name="Thang M."/>
            <person name="Chan C."/>
        </authorList>
    </citation>
    <scope>NUCLEOTIDE SEQUENCE [LARGE SCALE GENOMIC DNA]</scope>
</reference>
<dbReference type="InterPro" id="IPR038085">
    <property type="entry name" value="Rnp2-like_sf"/>
</dbReference>
<dbReference type="PANTHER" id="PTHR15441">
    <property type="entry name" value="RIBONUCLEASE P PROTEIN SUBUNIT P14"/>
    <property type="match status" value="1"/>
</dbReference>
<keyword evidence="5" id="KW-1185">Reference proteome</keyword>
<name>A0A9P1CA78_9DINO</name>
<comment type="similarity">
    <text evidence="1">Belongs to the eukaryotic/archaeal RNase P protein component 2 family.</text>
</comment>
<dbReference type="GO" id="GO:0030681">
    <property type="term" value="C:multimeric ribonuclease P complex"/>
    <property type="evidence" value="ECO:0007669"/>
    <property type="project" value="TreeGrafter"/>
</dbReference>
<proteinExistence type="inferred from homology"/>
<organism evidence="3">
    <name type="scientific">Cladocopium goreaui</name>
    <dbReference type="NCBI Taxonomy" id="2562237"/>
    <lineage>
        <taxon>Eukaryota</taxon>
        <taxon>Sar</taxon>
        <taxon>Alveolata</taxon>
        <taxon>Dinophyceae</taxon>
        <taxon>Suessiales</taxon>
        <taxon>Symbiodiniaceae</taxon>
        <taxon>Cladocopium</taxon>
    </lineage>
</organism>
<dbReference type="Proteomes" id="UP001152797">
    <property type="component" value="Unassembled WGS sequence"/>
</dbReference>
<evidence type="ECO:0000256" key="2">
    <source>
        <dbReference type="ARBA" id="ARBA00022694"/>
    </source>
</evidence>
<evidence type="ECO:0000313" key="3">
    <source>
        <dbReference type="EMBL" id="CAI3986576.1"/>
    </source>
</evidence>
<reference evidence="3" key="1">
    <citation type="submission" date="2022-10" db="EMBL/GenBank/DDBJ databases">
        <authorList>
            <person name="Chen Y."/>
            <person name="Dougan E. K."/>
            <person name="Chan C."/>
            <person name="Rhodes N."/>
            <person name="Thang M."/>
        </authorList>
    </citation>
    <scope>NUCLEOTIDE SEQUENCE</scope>
</reference>
<protein>
    <submittedName>
        <fullName evidence="4">Argininosuccinate lyase 2</fullName>
    </submittedName>
</protein>
<sequence>MVAQKRRFLLFEVLPSSGRVDDGELLRAIREAFEADWGQVAEAQASLRLLYFSPTVHLGILRIHTRLSDQLRSSLTLLSIVAGVSVQLQVHCVSGSFSALQRVGDRLLREWQRSAEQRTSRENERDAVKQGFQTELRLLAEVSPQPTSW</sequence>
<dbReference type="Gene3D" id="3.30.70.3250">
    <property type="entry name" value="Ribonuclease P, Pop5 subunit"/>
    <property type="match status" value="1"/>
</dbReference>
<dbReference type="GO" id="GO:0005730">
    <property type="term" value="C:nucleolus"/>
    <property type="evidence" value="ECO:0007669"/>
    <property type="project" value="TreeGrafter"/>
</dbReference>
<keyword evidence="4" id="KW-0456">Lyase</keyword>
<comment type="caution">
    <text evidence="3">The sequence shown here is derived from an EMBL/GenBank/DDBJ whole genome shotgun (WGS) entry which is preliminary data.</text>
</comment>
<dbReference type="AlphaFoldDB" id="A0A9P1CA78"/>
<dbReference type="OrthoDB" id="420202at2759"/>
<dbReference type="GO" id="GO:0001682">
    <property type="term" value="P:tRNA 5'-leader removal"/>
    <property type="evidence" value="ECO:0007669"/>
    <property type="project" value="InterPro"/>
</dbReference>
<accession>A0A9P1CA78</accession>
<evidence type="ECO:0000313" key="5">
    <source>
        <dbReference type="Proteomes" id="UP001152797"/>
    </source>
</evidence>
<keyword evidence="2" id="KW-0819">tRNA processing</keyword>
<dbReference type="GO" id="GO:0016829">
    <property type="term" value="F:lyase activity"/>
    <property type="evidence" value="ECO:0007669"/>
    <property type="project" value="UniProtKB-KW"/>
</dbReference>
<dbReference type="Pfam" id="PF01900">
    <property type="entry name" value="RNase_P_Rpp14"/>
    <property type="match status" value="1"/>
</dbReference>
<dbReference type="EMBL" id="CAMXCT010001093">
    <property type="protein sequence ID" value="CAI3986576.1"/>
    <property type="molecule type" value="Genomic_DNA"/>
</dbReference>
<gene>
    <name evidence="3" type="ORF">C1SCF055_LOCUS13920</name>
</gene>
<dbReference type="PANTHER" id="PTHR15441:SF2">
    <property type="entry name" value="RIBONUCLEASE P_MRP PROTEIN SUBUNIT POP5"/>
    <property type="match status" value="1"/>
</dbReference>
<dbReference type="EMBL" id="CAMXCT020001093">
    <property type="protein sequence ID" value="CAL1139951.1"/>
    <property type="molecule type" value="Genomic_DNA"/>
</dbReference>
<dbReference type="SUPFAM" id="SSF160350">
    <property type="entry name" value="Rnp2-like"/>
    <property type="match status" value="1"/>
</dbReference>
<dbReference type="InterPro" id="IPR002759">
    <property type="entry name" value="Pop5/Rpp14/Rnp2-like"/>
</dbReference>